<keyword evidence="5" id="KW-1185">Reference proteome</keyword>
<feature type="domain" description="Thioesterase" evidence="3">
    <location>
        <begin position="70"/>
        <end position="150"/>
    </location>
</feature>
<comment type="caution">
    <text evidence="4">The sequence shown here is derived from an EMBL/GenBank/DDBJ whole genome shotgun (WGS) entry which is preliminary data.</text>
</comment>
<dbReference type="Pfam" id="PF03061">
    <property type="entry name" value="4HBT"/>
    <property type="match status" value="1"/>
</dbReference>
<evidence type="ECO:0000256" key="1">
    <source>
        <dbReference type="ARBA" id="ARBA00008324"/>
    </source>
</evidence>
<dbReference type="eggNOG" id="COG2050">
    <property type="taxonomic scope" value="Bacteria"/>
</dbReference>
<evidence type="ECO:0000256" key="2">
    <source>
        <dbReference type="ARBA" id="ARBA00022801"/>
    </source>
</evidence>
<sequence length="173" mass="18761">MDRARSGTVDHRRRDIRDNLMGMSVDTEQMIKDTFGRGFDSTALGLVLDEVTADRVLAHFELTPQHHQPFGIVHGGVYCAVAESVASCSGFTWLQDSGIGGTAVGVNNNTDFIKSVSNGTISVVSEPVHRGRRQQLWRVAMTDDRGRLVAASQVRLQNIDLPEGVELPSGGDA</sequence>
<dbReference type="STRING" id="1108045.GORHZ_104_00370"/>
<dbReference type="Gene3D" id="3.10.129.10">
    <property type="entry name" value="Hotdog Thioesterase"/>
    <property type="match status" value="1"/>
</dbReference>
<dbReference type="InterPro" id="IPR003736">
    <property type="entry name" value="PAAI_dom"/>
</dbReference>
<accession>K6WE91</accession>
<proteinExistence type="inferred from homology"/>
<dbReference type="PANTHER" id="PTHR43240:SF5">
    <property type="entry name" value="1,4-DIHYDROXY-2-NAPHTHOYL-COA THIOESTERASE 1"/>
    <property type="match status" value="1"/>
</dbReference>
<dbReference type="GO" id="GO:0061522">
    <property type="term" value="F:1,4-dihydroxy-2-naphthoyl-CoA thioesterase activity"/>
    <property type="evidence" value="ECO:0007669"/>
    <property type="project" value="TreeGrafter"/>
</dbReference>
<dbReference type="InterPro" id="IPR029069">
    <property type="entry name" value="HotDog_dom_sf"/>
</dbReference>
<protein>
    <submittedName>
        <fullName evidence="4">Putative thioesterase</fullName>
    </submittedName>
</protein>
<dbReference type="NCBIfam" id="TIGR00369">
    <property type="entry name" value="unchar_dom_1"/>
    <property type="match status" value="1"/>
</dbReference>
<dbReference type="Proteomes" id="UP000008363">
    <property type="component" value="Unassembled WGS sequence"/>
</dbReference>
<dbReference type="AlphaFoldDB" id="K6WE91"/>
<dbReference type="InterPro" id="IPR006683">
    <property type="entry name" value="Thioestr_dom"/>
</dbReference>
<reference evidence="4 5" key="1">
    <citation type="submission" date="2012-08" db="EMBL/GenBank/DDBJ databases">
        <title>Whole genome shotgun sequence of Gordonia rhizosphera NBRC 16068.</title>
        <authorList>
            <person name="Takarada H."/>
            <person name="Isaki S."/>
            <person name="Hosoyama A."/>
            <person name="Tsuchikane K."/>
            <person name="Katsumata H."/>
            <person name="Baba S."/>
            <person name="Ohji S."/>
            <person name="Yamazaki S."/>
            <person name="Fujita N."/>
        </authorList>
    </citation>
    <scope>NUCLEOTIDE SEQUENCE [LARGE SCALE GENOMIC DNA]</scope>
    <source>
        <strain evidence="4 5">NBRC 16068</strain>
    </source>
</reference>
<name>K6WE91_9ACTN</name>
<dbReference type="GO" id="GO:0005829">
    <property type="term" value="C:cytosol"/>
    <property type="evidence" value="ECO:0007669"/>
    <property type="project" value="TreeGrafter"/>
</dbReference>
<evidence type="ECO:0000313" key="4">
    <source>
        <dbReference type="EMBL" id="GAB90507.1"/>
    </source>
</evidence>
<evidence type="ECO:0000259" key="3">
    <source>
        <dbReference type="Pfam" id="PF03061"/>
    </source>
</evidence>
<comment type="similarity">
    <text evidence="1">Belongs to the thioesterase PaaI family.</text>
</comment>
<organism evidence="4 5">
    <name type="scientific">Gordonia rhizosphera NBRC 16068</name>
    <dbReference type="NCBI Taxonomy" id="1108045"/>
    <lineage>
        <taxon>Bacteria</taxon>
        <taxon>Bacillati</taxon>
        <taxon>Actinomycetota</taxon>
        <taxon>Actinomycetes</taxon>
        <taxon>Mycobacteriales</taxon>
        <taxon>Gordoniaceae</taxon>
        <taxon>Gordonia</taxon>
    </lineage>
</organism>
<dbReference type="SUPFAM" id="SSF54637">
    <property type="entry name" value="Thioesterase/thiol ester dehydrase-isomerase"/>
    <property type="match status" value="1"/>
</dbReference>
<evidence type="ECO:0000313" key="5">
    <source>
        <dbReference type="Proteomes" id="UP000008363"/>
    </source>
</evidence>
<dbReference type="PANTHER" id="PTHR43240">
    <property type="entry name" value="1,4-DIHYDROXY-2-NAPHTHOYL-COA THIOESTERASE 1"/>
    <property type="match status" value="1"/>
</dbReference>
<gene>
    <name evidence="4" type="ORF">GORHZ_104_00370</name>
</gene>
<keyword evidence="2" id="KW-0378">Hydrolase</keyword>
<dbReference type="CDD" id="cd03443">
    <property type="entry name" value="PaaI_thioesterase"/>
    <property type="match status" value="1"/>
</dbReference>
<dbReference type="EMBL" id="BAHC01000104">
    <property type="protein sequence ID" value="GAB90507.1"/>
    <property type="molecule type" value="Genomic_DNA"/>
</dbReference>